<organism evidence="6 7">
    <name type="scientific">Rhinocladiella mackenziei CBS 650.93</name>
    <dbReference type="NCBI Taxonomy" id="1442369"/>
    <lineage>
        <taxon>Eukaryota</taxon>
        <taxon>Fungi</taxon>
        <taxon>Dikarya</taxon>
        <taxon>Ascomycota</taxon>
        <taxon>Pezizomycotina</taxon>
        <taxon>Eurotiomycetes</taxon>
        <taxon>Chaetothyriomycetidae</taxon>
        <taxon>Chaetothyriales</taxon>
        <taxon>Herpotrichiellaceae</taxon>
        <taxon>Rhinocladiella</taxon>
    </lineage>
</organism>
<dbReference type="RefSeq" id="XP_013272107.1">
    <property type="nucleotide sequence ID" value="XM_013416653.1"/>
</dbReference>
<accession>A0A0D2IP96</accession>
<dbReference type="Gene3D" id="1.20.58.480">
    <property type="match status" value="1"/>
</dbReference>
<evidence type="ECO:0000313" key="7">
    <source>
        <dbReference type="Proteomes" id="UP000053617"/>
    </source>
</evidence>
<sequence length="436" mass="48210">MKERLEYFLREYGISSKNGFLPETTPLRRLDDPYYTPWEAIIGHLPELVANEQARSKIDDLPILETTNLKLDAEWQRAYVILGFLTHAYIWEGDCPSEIVPPQLTCPFLSVSEYVGLPPTATYATLSLWNYDVKTPSCGLAEPENLSSLHTLTGTKDEEWFYLISTAVEAKGSSLILGMLRCIQAVVENDSRTILSCLDATTTGINDLGIILGRMHEHCDPQIFYHKVRPLLAGSKGMAAAGLARGVFYDEGNGQGQWRQYSGGSNAQSSLIQVLDIFLGVDHHATGGSEASPGIASKNTPRANGFILEMRKYMPRAHREFLAHVSQMSNVREYISLPSVEAGIRQAYNNAVAALVNFRSIHLQIVARYIVMPSRGPPAPYIAQGNRMNLATASSASLAPAKPWEVEKRHLTGTGGTNLMPFLKRTRDETRDAVVI</sequence>
<dbReference type="InterPro" id="IPR037217">
    <property type="entry name" value="Trp/Indoleamine_2_3_dOase-like"/>
</dbReference>
<feature type="binding site" description="proximal binding residue" evidence="4">
    <location>
        <position position="362"/>
    </location>
    <ligand>
        <name>heme b</name>
        <dbReference type="ChEBI" id="CHEBI:60344"/>
    </ligand>
    <ligandPart>
        <name>Fe</name>
        <dbReference type="ChEBI" id="CHEBI:18248"/>
    </ligandPart>
</feature>
<comment type="function">
    <text evidence="5">Produces N-formyl-kynurenine through the oxidation of tryptophan.</text>
</comment>
<dbReference type="OrthoDB" id="540174at2759"/>
<name>A0A0D2IP96_9EURO</name>
<evidence type="ECO:0000256" key="1">
    <source>
        <dbReference type="ARBA" id="ARBA00007119"/>
    </source>
</evidence>
<reference evidence="6 7" key="1">
    <citation type="submission" date="2015-01" db="EMBL/GenBank/DDBJ databases">
        <title>The Genome Sequence of Rhinocladiella mackenzie CBS 650.93.</title>
        <authorList>
            <consortium name="The Broad Institute Genomics Platform"/>
            <person name="Cuomo C."/>
            <person name="de Hoog S."/>
            <person name="Gorbushina A."/>
            <person name="Stielow B."/>
            <person name="Teixiera M."/>
            <person name="Abouelleil A."/>
            <person name="Chapman S.B."/>
            <person name="Priest M."/>
            <person name="Young S.K."/>
            <person name="Wortman J."/>
            <person name="Nusbaum C."/>
            <person name="Birren B."/>
        </authorList>
    </citation>
    <scope>NUCLEOTIDE SEQUENCE [LARGE SCALE GENOMIC DNA]</scope>
    <source>
        <strain evidence="6 7">CBS 650.93</strain>
    </source>
</reference>
<dbReference type="Proteomes" id="UP000053617">
    <property type="component" value="Unassembled WGS sequence"/>
</dbReference>
<gene>
    <name evidence="6" type="ORF">Z518_05843</name>
</gene>
<dbReference type="STRING" id="1442369.A0A0D2IP96"/>
<dbReference type="PANTHER" id="PTHR28657">
    <property type="entry name" value="INDOLEAMINE 2,3-DIOXYGENASE"/>
    <property type="match status" value="1"/>
</dbReference>
<evidence type="ECO:0000256" key="5">
    <source>
        <dbReference type="RuleBase" id="RU369119"/>
    </source>
</evidence>
<dbReference type="GO" id="GO:0005737">
    <property type="term" value="C:cytoplasm"/>
    <property type="evidence" value="ECO:0007669"/>
    <property type="project" value="TreeGrafter"/>
</dbReference>
<evidence type="ECO:0000256" key="4">
    <source>
        <dbReference type="PIRSR" id="PIRSR600898-1"/>
    </source>
</evidence>
<dbReference type="PANTHER" id="PTHR28657:SF10">
    <property type="entry name" value="INDOLEAMINE 2,3-DIOXYGENASE"/>
    <property type="match status" value="1"/>
</dbReference>
<evidence type="ECO:0000256" key="3">
    <source>
        <dbReference type="ARBA" id="ARBA00023004"/>
    </source>
</evidence>
<protein>
    <recommendedName>
        <fullName evidence="5">Indoleamine 2,3-dioxygenase</fullName>
        <ecNumber evidence="5">1.13.11.52</ecNumber>
    </recommendedName>
</protein>
<dbReference type="VEuPathDB" id="FungiDB:Z518_05843"/>
<dbReference type="EMBL" id="KN847478">
    <property type="protein sequence ID" value="KIX04971.1"/>
    <property type="molecule type" value="Genomic_DNA"/>
</dbReference>
<keyword evidence="2 4" id="KW-0479">Metal-binding</keyword>
<keyword evidence="4 5" id="KW-0349">Heme</keyword>
<evidence type="ECO:0000256" key="2">
    <source>
        <dbReference type="ARBA" id="ARBA00022723"/>
    </source>
</evidence>
<keyword evidence="5" id="KW-0223">Dioxygenase</keyword>
<dbReference type="HOGENOM" id="CLU_010089_0_1_1"/>
<evidence type="ECO:0000313" key="6">
    <source>
        <dbReference type="EMBL" id="KIX04971.1"/>
    </source>
</evidence>
<dbReference type="GO" id="GO:0034354">
    <property type="term" value="P:'de novo' NAD+ biosynthetic process from L-tryptophan"/>
    <property type="evidence" value="ECO:0007669"/>
    <property type="project" value="TreeGrafter"/>
</dbReference>
<dbReference type="InterPro" id="IPR000898">
    <property type="entry name" value="Indolamine_dOase"/>
</dbReference>
<comment type="similarity">
    <text evidence="1 5">Belongs to the indoleamine 2,3-dioxygenase family.</text>
</comment>
<dbReference type="Pfam" id="PF01231">
    <property type="entry name" value="IDO"/>
    <property type="match status" value="1"/>
</dbReference>
<keyword evidence="7" id="KW-1185">Reference proteome</keyword>
<dbReference type="SUPFAM" id="SSF140959">
    <property type="entry name" value="Indolic compounds 2,3-dioxygenase-like"/>
    <property type="match status" value="1"/>
</dbReference>
<comment type="catalytic activity">
    <reaction evidence="5">
        <text>L-tryptophan + O2 = N-formyl-L-kynurenine</text>
        <dbReference type="Rhea" id="RHEA:24536"/>
        <dbReference type="ChEBI" id="CHEBI:15379"/>
        <dbReference type="ChEBI" id="CHEBI:57912"/>
        <dbReference type="ChEBI" id="CHEBI:58629"/>
    </reaction>
</comment>
<dbReference type="EC" id="1.13.11.52" evidence="5"/>
<dbReference type="PROSITE" id="PS00876">
    <property type="entry name" value="IDO_1"/>
    <property type="match status" value="1"/>
</dbReference>
<dbReference type="GO" id="GO:0020037">
    <property type="term" value="F:heme binding"/>
    <property type="evidence" value="ECO:0007669"/>
    <property type="project" value="UniProtKB-UniRule"/>
</dbReference>
<dbReference type="AlphaFoldDB" id="A0A0D2IP96"/>
<keyword evidence="3 4" id="KW-0408">Iron</keyword>
<proteinExistence type="inferred from homology"/>
<keyword evidence="5" id="KW-0560">Oxidoreductase</keyword>
<dbReference type="GO" id="GO:0046872">
    <property type="term" value="F:metal ion binding"/>
    <property type="evidence" value="ECO:0007669"/>
    <property type="project" value="UniProtKB-UniRule"/>
</dbReference>
<dbReference type="GeneID" id="25293914"/>
<dbReference type="GO" id="GO:0033754">
    <property type="term" value="F:indoleamine 2,3-dioxygenase activity"/>
    <property type="evidence" value="ECO:0007669"/>
    <property type="project" value="UniProtKB-EC"/>
</dbReference>
<dbReference type="GO" id="GO:0019441">
    <property type="term" value="P:L-tryptophan catabolic process to kynurenine"/>
    <property type="evidence" value="ECO:0007669"/>
    <property type="project" value="UniProtKB-UniRule"/>
</dbReference>